<name>A0ABQ4XCI4_9ASTR</name>
<sequence length="122" mass="13537">MLKIPVEGVITLKSSKLVPLECAMVSKPEGASSATKPIIEERIKVAINPEYPEQIVMIGSTLTEEGRNKLCEWSQQTHPLNSIYIKIHQGTKSREIKKTGSSIECSRVVMSQRGWNGNSQID</sequence>
<proteinExistence type="predicted"/>
<dbReference type="EMBL" id="BQNB010009398">
    <property type="protein sequence ID" value="GJS62983.1"/>
    <property type="molecule type" value="Genomic_DNA"/>
</dbReference>
<reference evidence="1" key="1">
    <citation type="journal article" date="2022" name="Int. J. Mol. Sci.">
        <title>Draft Genome of Tanacetum Coccineum: Genomic Comparison of Closely Related Tanacetum-Family Plants.</title>
        <authorList>
            <person name="Yamashiro T."/>
            <person name="Shiraishi A."/>
            <person name="Nakayama K."/>
            <person name="Satake H."/>
        </authorList>
    </citation>
    <scope>NUCLEOTIDE SEQUENCE</scope>
</reference>
<dbReference type="Proteomes" id="UP001151760">
    <property type="component" value="Unassembled WGS sequence"/>
</dbReference>
<accession>A0ABQ4XCI4</accession>
<organism evidence="1 2">
    <name type="scientific">Tanacetum coccineum</name>
    <dbReference type="NCBI Taxonomy" id="301880"/>
    <lineage>
        <taxon>Eukaryota</taxon>
        <taxon>Viridiplantae</taxon>
        <taxon>Streptophyta</taxon>
        <taxon>Embryophyta</taxon>
        <taxon>Tracheophyta</taxon>
        <taxon>Spermatophyta</taxon>
        <taxon>Magnoliopsida</taxon>
        <taxon>eudicotyledons</taxon>
        <taxon>Gunneridae</taxon>
        <taxon>Pentapetalae</taxon>
        <taxon>asterids</taxon>
        <taxon>campanulids</taxon>
        <taxon>Asterales</taxon>
        <taxon>Asteraceae</taxon>
        <taxon>Asteroideae</taxon>
        <taxon>Anthemideae</taxon>
        <taxon>Anthemidinae</taxon>
        <taxon>Tanacetum</taxon>
    </lineage>
</organism>
<gene>
    <name evidence="1" type="ORF">Tco_0677547</name>
</gene>
<evidence type="ECO:0000313" key="2">
    <source>
        <dbReference type="Proteomes" id="UP001151760"/>
    </source>
</evidence>
<comment type="caution">
    <text evidence="1">The sequence shown here is derived from an EMBL/GenBank/DDBJ whole genome shotgun (WGS) entry which is preliminary data.</text>
</comment>
<reference evidence="1" key="2">
    <citation type="submission" date="2022-01" db="EMBL/GenBank/DDBJ databases">
        <authorList>
            <person name="Yamashiro T."/>
            <person name="Shiraishi A."/>
            <person name="Satake H."/>
            <person name="Nakayama K."/>
        </authorList>
    </citation>
    <scope>NUCLEOTIDE SEQUENCE</scope>
</reference>
<keyword evidence="2" id="KW-1185">Reference proteome</keyword>
<protein>
    <submittedName>
        <fullName evidence="1">Uncharacterized protein</fullName>
    </submittedName>
</protein>
<evidence type="ECO:0000313" key="1">
    <source>
        <dbReference type="EMBL" id="GJS62983.1"/>
    </source>
</evidence>